<evidence type="ECO:0000313" key="1">
    <source>
        <dbReference type="EMBL" id="MFM0002063.1"/>
    </source>
</evidence>
<dbReference type="RefSeq" id="WP_408177484.1">
    <property type="nucleotide sequence ID" value="NZ_JAQQEZ010000008.1"/>
</dbReference>
<reference evidence="1 2" key="1">
    <citation type="journal article" date="2024" name="Chem. Sci.">
        <title>Discovery of megapolipeptins by genome mining of a Burkholderiales bacteria collection.</title>
        <authorList>
            <person name="Paulo B.S."/>
            <person name="Recchia M.J.J."/>
            <person name="Lee S."/>
            <person name="Fergusson C.H."/>
            <person name="Romanowski S.B."/>
            <person name="Hernandez A."/>
            <person name="Krull N."/>
            <person name="Liu D.Y."/>
            <person name="Cavanagh H."/>
            <person name="Bos A."/>
            <person name="Gray C.A."/>
            <person name="Murphy B.T."/>
            <person name="Linington R.G."/>
            <person name="Eustaquio A.S."/>
        </authorList>
    </citation>
    <scope>NUCLEOTIDE SEQUENCE [LARGE SCALE GENOMIC DNA]</scope>
    <source>
        <strain evidence="1 2">RL17-350-BIC-A</strain>
    </source>
</reference>
<dbReference type="EMBL" id="JAQQEZ010000008">
    <property type="protein sequence ID" value="MFM0002063.1"/>
    <property type="molecule type" value="Genomic_DNA"/>
</dbReference>
<dbReference type="Proteomes" id="UP001629230">
    <property type="component" value="Unassembled WGS sequence"/>
</dbReference>
<evidence type="ECO:0000313" key="2">
    <source>
        <dbReference type="Proteomes" id="UP001629230"/>
    </source>
</evidence>
<organism evidence="1 2">
    <name type="scientific">Paraburkholderia dipogonis</name>
    <dbReference type="NCBI Taxonomy" id="1211383"/>
    <lineage>
        <taxon>Bacteria</taxon>
        <taxon>Pseudomonadati</taxon>
        <taxon>Pseudomonadota</taxon>
        <taxon>Betaproteobacteria</taxon>
        <taxon>Burkholderiales</taxon>
        <taxon>Burkholderiaceae</taxon>
        <taxon>Paraburkholderia</taxon>
    </lineage>
</organism>
<accession>A0ABW9AQ61</accession>
<protein>
    <submittedName>
        <fullName evidence="1">Uncharacterized protein</fullName>
    </submittedName>
</protein>
<proteinExistence type="predicted"/>
<comment type="caution">
    <text evidence="1">The sequence shown here is derived from an EMBL/GenBank/DDBJ whole genome shotgun (WGS) entry which is preliminary data.</text>
</comment>
<gene>
    <name evidence="1" type="ORF">PQR57_13630</name>
</gene>
<keyword evidence="2" id="KW-1185">Reference proteome</keyword>
<name>A0ABW9AQ61_9BURK</name>
<sequence>MTRRYTLEVLAEDEGLVDRPSNASFTLASRTSENGVAVSVLETLDEALAAQWTQILDDNDRTYVSRVREGEDVISEQSMRSPRWSSS</sequence>